<evidence type="ECO:0000313" key="1">
    <source>
        <dbReference type="EMBL" id="CAB4149875.1"/>
    </source>
</evidence>
<evidence type="ECO:0000313" key="2">
    <source>
        <dbReference type="EMBL" id="CAB4183223.1"/>
    </source>
</evidence>
<dbReference type="EMBL" id="LR797038">
    <property type="protein sequence ID" value="CAB4183223.1"/>
    <property type="molecule type" value="Genomic_DNA"/>
</dbReference>
<gene>
    <name evidence="2" type="ORF">UFOVP1081_44</name>
    <name evidence="3" type="ORF">UFOVP1433_44</name>
    <name evidence="1" type="ORF">UFOVP553_44</name>
</gene>
<organism evidence="2">
    <name type="scientific">uncultured Caudovirales phage</name>
    <dbReference type="NCBI Taxonomy" id="2100421"/>
    <lineage>
        <taxon>Viruses</taxon>
        <taxon>Duplodnaviria</taxon>
        <taxon>Heunggongvirae</taxon>
        <taxon>Uroviricota</taxon>
        <taxon>Caudoviricetes</taxon>
        <taxon>Peduoviridae</taxon>
        <taxon>Maltschvirus</taxon>
        <taxon>Maltschvirus maltsch</taxon>
    </lineage>
</organism>
<proteinExistence type="predicted"/>
<reference evidence="2" key="1">
    <citation type="submission" date="2020-05" db="EMBL/GenBank/DDBJ databases">
        <authorList>
            <person name="Chiriac C."/>
            <person name="Salcher M."/>
            <person name="Ghai R."/>
            <person name="Kavagutti S V."/>
        </authorList>
    </citation>
    <scope>NUCLEOTIDE SEQUENCE</scope>
</reference>
<dbReference type="EMBL" id="LR796529">
    <property type="protein sequence ID" value="CAB4149875.1"/>
    <property type="molecule type" value="Genomic_DNA"/>
</dbReference>
<name>A0A6J5QG00_9CAUD</name>
<dbReference type="EMBL" id="LR797392">
    <property type="protein sequence ID" value="CAB4213031.1"/>
    <property type="molecule type" value="Genomic_DNA"/>
</dbReference>
<protein>
    <submittedName>
        <fullName evidence="2">Uncharacterized protein</fullName>
    </submittedName>
</protein>
<evidence type="ECO:0000313" key="3">
    <source>
        <dbReference type="EMBL" id="CAB4213031.1"/>
    </source>
</evidence>
<accession>A0A6J5QG00</accession>
<sequence>MEASPEQLAVAQATAASMIARAKSSLAPLERAMRIMKWEPEYRAIMWEAVMEEAAKYMRDAQKAAQ</sequence>